<gene>
    <name evidence="2" type="ORF">GCM10007096_25900</name>
</gene>
<proteinExistence type="predicted"/>
<dbReference type="Proteomes" id="UP000656813">
    <property type="component" value="Unassembled WGS sequence"/>
</dbReference>
<reference evidence="2" key="1">
    <citation type="journal article" date="2014" name="Int. J. Syst. Evol. Microbiol.">
        <title>Complete genome sequence of Corynebacterium casei LMG S-19264T (=DSM 44701T), isolated from a smear-ripened cheese.</title>
        <authorList>
            <consortium name="US DOE Joint Genome Institute (JGI-PGF)"/>
            <person name="Walter F."/>
            <person name="Albersmeier A."/>
            <person name="Kalinowski J."/>
            <person name="Ruckert C."/>
        </authorList>
    </citation>
    <scope>NUCLEOTIDE SEQUENCE</scope>
    <source>
        <strain evidence="2">CGMCC 1.12777</strain>
    </source>
</reference>
<accession>A0A8J2ZXJ8</accession>
<dbReference type="RefSeq" id="WP_188497794.1">
    <property type="nucleotide sequence ID" value="NZ_BMFV01000019.1"/>
</dbReference>
<evidence type="ECO:0000313" key="3">
    <source>
        <dbReference type="Proteomes" id="UP000656813"/>
    </source>
</evidence>
<keyword evidence="3" id="KW-1185">Reference proteome</keyword>
<reference evidence="2" key="2">
    <citation type="submission" date="2020-09" db="EMBL/GenBank/DDBJ databases">
        <authorList>
            <person name="Sun Q."/>
            <person name="Zhou Y."/>
        </authorList>
    </citation>
    <scope>NUCLEOTIDE SEQUENCE</scope>
    <source>
        <strain evidence="2">CGMCC 1.12777</strain>
    </source>
</reference>
<evidence type="ECO:0000256" key="1">
    <source>
        <dbReference type="SAM" id="MobiDB-lite"/>
    </source>
</evidence>
<feature type="region of interest" description="Disordered" evidence="1">
    <location>
        <begin position="222"/>
        <end position="260"/>
    </location>
</feature>
<organism evidence="2 3">
    <name type="scientific">Pullulanibacillus pueri</name>
    <dbReference type="NCBI Taxonomy" id="1437324"/>
    <lineage>
        <taxon>Bacteria</taxon>
        <taxon>Bacillati</taxon>
        <taxon>Bacillota</taxon>
        <taxon>Bacilli</taxon>
        <taxon>Bacillales</taxon>
        <taxon>Sporolactobacillaceae</taxon>
        <taxon>Pullulanibacillus</taxon>
    </lineage>
</organism>
<protein>
    <submittedName>
        <fullName evidence="2">Uncharacterized protein</fullName>
    </submittedName>
</protein>
<evidence type="ECO:0000313" key="2">
    <source>
        <dbReference type="EMBL" id="GGH83950.1"/>
    </source>
</evidence>
<dbReference type="AlphaFoldDB" id="A0A8J2ZXJ8"/>
<comment type="caution">
    <text evidence="2">The sequence shown here is derived from an EMBL/GenBank/DDBJ whole genome shotgun (WGS) entry which is preliminary data.</text>
</comment>
<sequence length="287" mass="33027">MFHLIYNTQTFKLADREYVKLRECLPYWGLRLDQEHIIGAYPNKRFYIKGVSQEIVQDLNAILTHTGLSVGITEIKEQSDFTVSFPSSLPGPLQIKQDQLTYRLKPLEKLYPTEIKNIIHKKLWTPVMAPPIFIHIHAGQSQSQMTEWLVFLILSYLNPHLDSQRLSHISFSEYLHLVQKILVPINTTFAAFYKTDKQGDSWPSLPEAFPPYNPKYPQPLDTLNTGPRSEVKAPSHEDVDKEALDFKPSPAPFLKQQHSKAPEAINPFKSIKTANNKTVINPFKKKH</sequence>
<dbReference type="EMBL" id="BMFV01000019">
    <property type="protein sequence ID" value="GGH83950.1"/>
    <property type="molecule type" value="Genomic_DNA"/>
</dbReference>
<feature type="compositionally biased region" description="Basic and acidic residues" evidence="1">
    <location>
        <begin position="229"/>
        <end position="245"/>
    </location>
</feature>
<name>A0A8J2ZXJ8_9BACL</name>